<accession>A0ABU9C310</accession>
<evidence type="ECO:0000256" key="1">
    <source>
        <dbReference type="ARBA" id="ARBA00022723"/>
    </source>
</evidence>
<dbReference type="Pfam" id="PF01522">
    <property type="entry name" value="Polysacc_deac_1"/>
    <property type="match status" value="1"/>
</dbReference>
<comment type="caution">
    <text evidence="5">The sequence shown here is derived from an EMBL/GenBank/DDBJ whole genome shotgun (WGS) entry which is preliminary data.</text>
</comment>
<dbReference type="Gene3D" id="3.20.20.370">
    <property type="entry name" value="Glycoside hydrolase/deacetylase"/>
    <property type="match status" value="1"/>
</dbReference>
<protein>
    <submittedName>
        <fullName evidence="5">Polysaccharide deacetylase family protein</fullName>
        <ecNumber evidence="5">3.-.-.-</ecNumber>
    </submittedName>
</protein>
<evidence type="ECO:0000256" key="2">
    <source>
        <dbReference type="ARBA" id="ARBA00022801"/>
    </source>
</evidence>
<dbReference type="EC" id="3.-.-.-" evidence="5"/>
<keyword evidence="2 5" id="KW-0378">Hydrolase</keyword>
<dbReference type="InterPro" id="IPR050248">
    <property type="entry name" value="Polysacc_deacetylase_ArnD"/>
</dbReference>
<evidence type="ECO:0000259" key="4">
    <source>
        <dbReference type="PROSITE" id="PS51677"/>
    </source>
</evidence>
<dbReference type="GO" id="GO:0016787">
    <property type="term" value="F:hydrolase activity"/>
    <property type="evidence" value="ECO:0007669"/>
    <property type="project" value="UniProtKB-KW"/>
</dbReference>
<sequence>MATLPTLRRALSFRALAALASLPAALLFTTMASASCPADALGTSRTLTMPRAAAAYGTAQHPPLPLQPGEVLLTFDDGPRAESTPLVLRALAQHCVLATFFMNGEPLLQQPALAKQVAAAGHTVGMHGFQHPHFGELPEAAQLADLSAMQAAWRQVFGGQPAAYRFPFLEETPALHAALKAQAITVMSVDAGADDWLPDQTPAMLTERLLAQLRPKGSGIILLHDAQDQTARALPTMLAALKAHGYRVVHLRWADAP</sequence>
<dbReference type="InterPro" id="IPR011330">
    <property type="entry name" value="Glyco_hydro/deAcase_b/a-brl"/>
</dbReference>
<dbReference type="PROSITE" id="PS51677">
    <property type="entry name" value="NODB"/>
    <property type="match status" value="1"/>
</dbReference>
<evidence type="ECO:0000256" key="3">
    <source>
        <dbReference type="SAM" id="SignalP"/>
    </source>
</evidence>
<dbReference type="InterPro" id="IPR002509">
    <property type="entry name" value="NODB_dom"/>
</dbReference>
<dbReference type="PANTHER" id="PTHR10587">
    <property type="entry name" value="GLYCOSYL TRANSFERASE-RELATED"/>
    <property type="match status" value="1"/>
</dbReference>
<dbReference type="EMBL" id="JBBUTI010000005">
    <property type="protein sequence ID" value="MEK8046258.1"/>
    <property type="molecule type" value="Genomic_DNA"/>
</dbReference>
<keyword evidence="3" id="KW-0732">Signal</keyword>
<proteinExistence type="predicted"/>
<dbReference type="PANTHER" id="PTHR10587:SF133">
    <property type="entry name" value="CHITIN DEACETYLASE 1-RELATED"/>
    <property type="match status" value="1"/>
</dbReference>
<keyword evidence="1" id="KW-0479">Metal-binding</keyword>
<evidence type="ECO:0000313" key="6">
    <source>
        <dbReference type="Proteomes" id="UP001379945"/>
    </source>
</evidence>
<gene>
    <name evidence="5" type="ORF">AACH00_07890</name>
</gene>
<dbReference type="Proteomes" id="UP001379945">
    <property type="component" value="Unassembled WGS sequence"/>
</dbReference>
<feature type="domain" description="NodB homology" evidence="4">
    <location>
        <begin position="69"/>
        <end position="249"/>
    </location>
</feature>
<reference evidence="5 6" key="1">
    <citation type="submission" date="2024-04" db="EMBL/GenBank/DDBJ databases">
        <title>Novel species of the genus Ideonella isolated from streams.</title>
        <authorList>
            <person name="Lu H."/>
        </authorList>
    </citation>
    <scope>NUCLEOTIDE SEQUENCE [LARGE SCALE GENOMIC DNA]</scope>
    <source>
        <strain evidence="5 6">LYT19W</strain>
    </source>
</reference>
<feature type="chain" id="PRO_5046788110" evidence="3">
    <location>
        <begin position="35"/>
        <end position="257"/>
    </location>
</feature>
<organism evidence="5 6">
    <name type="scientific">Ideonella margarita</name>
    <dbReference type="NCBI Taxonomy" id="2984191"/>
    <lineage>
        <taxon>Bacteria</taxon>
        <taxon>Pseudomonadati</taxon>
        <taxon>Pseudomonadota</taxon>
        <taxon>Betaproteobacteria</taxon>
        <taxon>Burkholderiales</taxon>
        <taxon>Sphaerotilaceae</taxon>
        <taxon>Ideonella</taxon>
    </lineage>
</organism>
<feature type="signal peptide" evidence="3">
    <location>
        <begin position="1"/>
        <end position="34"/>
    </location>
</feature>
<dbReference type="SUPFAM" id="SSF88713">
    <property type="entry name" value="Glycoside hydrolase/deacetylase"/>
    <property type="match status" value="1"/>
</dbReference>
<name>A0ABU9C310_9BURK</name>
<evidence type="ECO:0000313" key="5">
    <source>
        <dbReference type="EMBL" id="MEK8046258.1"/>
    </source>
</evidence>
<dbReference type="RefSeq" id="WP_341398546.1">
    <property type="nucleotide sequence ID" value="NZ_JBBUTI010000005.1"/>
</dbReference>
<dbReference type="CDD" id="cd10917">
    <property type="entry name" value="CE4_NodB_like_6s_7s"/>
    <property type="match status" value="1"/>
</dbReference>
<keyword evidence="6" id="KW-1185">Reference proteome</keyword>